<organism evidence="1 2">
    <name type="scientific">Enterococcus dongliensis</name>
    <dbReference type="NCBI Taxonomy" id="2559925"/>
    <lineage>
        <taxon>Bacteria</taxon>
        <taxon>Bacillati</taxon>
        <taxon>Bacillota</taxon>
        <taxon>Bacilli</taxon>
        <taxon>Lactobacillales</taxon>
        <taxon>Enterococcaceae</taxon>
        <taxon>Enterococcus</taxon>
    </lineage>
</organism>
<gene>
    <name evidence="1" type="ORF">P7D39_12995</name>
</gene>
<evidence type="ECO:0000313" key="2">
    <source>
        <dbReference type="Proteomes" id="UP001256547"/>
    </source>
</evidence>
<sequence length="218" mass="24555">MSEEKELSFYEKLSALITELKAPKGQRNNFGKYNYRSAEDILEAVKPLANKYGLVPMLTDEIVQVGDRYYVKAKAVITDGINTEKASGFAREPESKKGMDESQITGTASSYARKYAMNGLYQIDDTKDADTDEYKQQVDSGKPKTIDSNKSKVLKAKVKELAILASLKTGTDITPDAMYKKLSDTKFLTIIPIEKLDTEQFLTIDRYIKELEKAYSKK</sequence>
<dbReference type="Pfam" id="PF04404">
    <property type="entry name" value="ERF"/>
    <property type="match status" value="1"/>
</dbReference>
<keyword evidence="2" id="KW-1185">Reference proteome</keyword>
<protein>
    <submittedName>
        <fullName evidence="1">ERF family protein</fullName>
    </submittedName>
</protein>
<dbReference type="InterPro" id="IPR007499">
    <property type="entry name" value="ERF_bacteria_virus"/>
</dbReference>
<reference evidence="1 2" key="1">
    <citation type="submission" date="2023-03" db="EMBL/GenBank/DDBJ databases">
        <authorList>
            <person name="Shen W."/>
            <person name="Cai J."/>
        </authorList>
    </citation>
    <scope>NUCLEOTIDE SEQUENCE [LARGE SCALE GENOMIC DNA]</scope>
    <source>
        <strain evidence="1 2">P72-2</strain>
    </source>
</reference>
<dbReference type="Proteomes" id="UP001256547">
    <property type="component" value="Unassembled WGS sequence"/>
</dbReference>
<proteinExistence type="predicted"/>
<comment type="caution">
    <text evidence="1">The sequence shown here is derived from an EMBL/GenBank/DDBJ whole genome shotgun (WGS) entry which is preliminary data.</text>
</comment>
<accession>A0ABU3EVB0</accession>
<dbReference type="EMBL" id="JARPYR010000039">
    <property type="protein sequence ID" value="MDT2597916.1"/>
    <property type="molecule type" value="Genomic_DNA"/>
</dbReference>
<evidence type="ECO:0000313" key="1">
    <source>
        <dbReference type="EMBL" id="MDT2597916.1"/>
    </source>
</evidence>
<dbReference type="RefSeq" id="WP_311924964.1">
    <property type="nucleotide sequence ID" value="NZ_JARPYR010000039.1"/>
</dbReference>
<name>A0ABU3EVB0_9ENTE</name>